<gene>
    <name evidence="2" type="ORF">niasHT_031241</name>
</gene>
<dbReference type="Proteomes" id="UP001620626">
    <property type="component" value="Unassembled WGS sequence"/>
</dbReference>
<feature type="region of interest" description="Disordered" evidence="1">
    <location>
        <begin position="318"/>
        <end position="349"/>
    </location>
</feature>
<sequence length="370" mass="40580">MTSECVHRHPEQDVLDIDEQDDGSTEFEIVSLTLYDKSPCTICRETRLWYHIGYRAEHRQIRTHWGVNLYLKDENCIAHAGFSLGRLLTFVSIYANENGQLNVQKARRVVFARAGEQDFALQGLIDGQCVPLERLAAVPPAPAAVPLAAAIATPAVVLPAPAEVPPAGILDGTLIVNVDEDEQQQQNQFANFPAQQQQHQPPPPPPLISLVAQQVVNNLLAVFPPFFVNPPFPRLPLTLPPLQFGQQQQQQTFAPPPAPTLQIEPVPTPQPLCDVAPSCSRRVPRECTRAAYKLLSPDQIKAAGQILFGNSRPDSTMSSCSSASASSSSSASSSALSRASSSSKHTERDKKMRMIVEYWKQKCVPNCPHC</sequence>
<reference evidence="2 3" key="1">
    <citation type="submission" date="2024-10" db="EMBL/GenBank/DDBJ databases">
        <authorList>
            <person name="Kim D."/>
        </authorList>
    </citation>
    <scope>NUCLEOTIDE SEQUENCE [LARGE SCALE GENOMIC DNA]</scope>
    <source>
        <strain evidence="2">BH-2024</strain>
    </source>
</reference>
<comment type="caution">
    <text evidence="2">The sequence shown here is derived from an EMBL/GenBank/DDBJ whole genome shotgun (WGS) entry which is preliminary data.</text>
</comment>
<evidence type="ECO:0000313" key="3">
    <source>
        <dbReference type="Proteomes" id="UP001620626"/>
    </source>
</evidence>
<keyword evidence="3" id="KW-1185">Reference proteome</keyword>
<protein>
    <submittedName>
        <fullName evidence="2">Uncharacterized protein</fullName>
    </submittedName>
</protein>
<accession>A0ABD2I9C2</accession>
<dbReference type="AlphaFoldDB" id="A0ABD2I9C2"/>
<proteinExistence type="predicted"/>
<dbReference type="EMBL" id="JBICBT010001238">
    <property type="protein sequence ID" value="KAL3076984.1"/>
    <property type="molecule type" value="Genomic_DNA"/>
</dbReference>
<evidence type="ECO:0000313" key="2">
    <source>
        <dbReference type="EMBL" id="KAL3076984.1"/>
    </source>
</evidence>
<name>A0ABD2I9C2_9BILA</name>
<organism evidence="2 3">
    <name type="scientific">Heterodera trifolii</name>
    <dbReference type="NCBI Taxonomy" id="157864"/>
    <lineage>
        <taxon>Eukaryota</taxon>
        <taxon>Metazoa</taxon>
        <taxon>Ecdysozoa</taxon>
        <taxon>Nematoda</taxon>
        <taxon>Chromadorea</taxon>
        <taxon>Rhabditida</taxon>
        <taxon>Tylenchina</taxon>
        <taxon>Tylenchomorpha</taxon>
        <taxon>Tylenchoidea</taxon>
        <taxon>Heteroderidae</taxon>
        <taxon>Heteroderinae</taxon>
        <taxon>Heterodera</taxon>
    </lineage>
</organism>
<evidence type="ECO:0000256" key="1">
    <source>
        <dbReference type="SAM" id="MobiDB-lite"/>
    </source>
</evidence>
<feature type="compositionally biased region" description="Low complexity" evidence="1">
    <location>
        <begin position="318"/>
        <end position="343"/>
    </location>
</feature>